<dbReference type="GeneID" id="103191056"/>
<feature type="chain" id="PRO_5004778163" description="Out at first protein homolog" evidence="3">
    <location>
        <begin position="18"/>
        <end position="274"/>
    </location>
</feature>
<dbReference type="InterPro" id="IPR053894">
    <property type="entry name" value="OAF_N"/>
</dbReference>
<dbReference type="OrthoDB" id="5947176at2759"/>
<dbReference type="InterPro" id="IPR053897">
    <property type="entry name" value="Oaf_C"/>
</dbReference>
<dbReference type="InterPro" id="IPR026315">
    <property type="entry name" value="Oaf"/>
</dbReference>
<feature type="domain" description="Out at first protein BRICHOS-like" evidence="4">
    <location>
        <begin position="33"/>
        <end position="180"/>
    </location>
</feature>
<evidence type="ECO:0000256" key="1">
    <source>
        <dbReference type="ARBA" id="ARBA00005786"/>
    </source>
</evidence>
<name>V9KLD9_CALMI</name>
<dbReference type="RefSeq" id="XP_042199915.1">
    <property type="nucleotide sequence ID" value="XM_042343981.1"/>
</dbReference>
<accession>V9KLD9</accession>
<dbReference type="Pfam" id="PF22873">
    <property type="entry name" value="OAF_C"/>
    <property type="match status" value="1"/>
</dbReference>
<protein>
    <recommendedName>
        <fullName evidence="2">Out at first protein homolog</fullName>
    </recommendedName>
</protein>
<sequence>MLPRALLLIGALCVAGPGPGPGPGLGLGLGPGLRVRVRMADGQVAEESLEADTDSDSISIEYKKADGTLITLLADFRQEVKIIRSLILGEMERGQSQLQGLCFITRLHRNELIPSESMAKLRQKNARAVRMAEEQRAPQHLYMDVAVNYSKALPLSMHIHNICAEARDAIYTREADAKHWMEKGLDGSMFEILPQASEVTDVERCRLSADRWKPCVCHYSLCIEWYPCLLKYCKTRDDVGKISSYKCGIKSCHRCSQYDYYVPQKQLCLWDEEP</sequence>
<organism evidence="6">
    <name type="scientific">Callorhinchus milii</name>
    <name type="common">Ghost shark</name>
    <dbReference type="NCBI Taxonomy" id="7868"/>
    <lineage>
        <taxon>Eukaryota</taxon>
        <taxon>Metazoa</taxon>
        <taxon>Chordata</taxon>
        <taxon>Craniata</taxon>
        <taxon>Vertebrata</taxon>
        <taxon>Chondrichthyes</taxon>
        <taxon>Holocephali</taxon>
        <taxon>Chimaeriformes</taxon>
        <taxon>Callorhinchidae</taxon>
        <taxon>Callorhinchus</taxon>
    </lineage>
</organism>
<proteinExistence type="evidence at transcript level"/>
<reference evidence="6" key="1">
    <citation type="journal article" date="2014" name="Nature">
        <title>Elephant shark genome provides unique insights into gnathostome evolution.</title>
        <authorList>
            <consortium name="International Elephant Shark Genome Sequencing Consortium"/>
            <person name="Venkatesh B."/>
            <person name="Lee A.P."/>
            <person name="Ravi V."/>
            <person name="Maurya A.K."/>
            <person name="Lian M.M."/>
            <person name="Swann J.B."/>
            <person name="Ohta Y."/>
            <person name="Flajnik M.F."/>
            <person name="Sutoh Y."/>
            <person name="Kasahara M."/>
            <person name="Hoon S."/>
            <person name="Gangu V."/>
            <person name="Roy S.W."/>
            <person name="Irimia M."/>
            <person name="Korzh V."/>
            <person name="Kondrychyn I."/>
            <person name="Lim Z.W."/>
            <person name="Tay B.H."/>
            <person name="Tohari S."/>
            <person name="Kong K.W."/>
            <person name="Ho S."/>
            <person name="Lorente-Galdos B."/>
            <person name="Quilez J."/>
            <person name="Marques-Bonet T."/>
            <person name="Raney B.J."/>
            <person name="Ingham P.W."/>
            <person name="Tay A."/>
            <person name="Hillier L.W."/>
            <person name="Minx P."/>
            <person name="Boehm T."/>
            <person name="Wilson R.K."/>
            <person name="Brenner S."/>
            <person name="Warren W.C."/>
        </authorList>
    </citation>
    <scope>NUCLEOTIDE SEQUENCE</scope>
    <source>
        <tissue evidence="6">Testis</tissue>
    </source>
</reference>
<dbReference type="EMBL" id="JW866270">
    <property type="protein sequence ID" value="AFO98787.1"/>
    <property type="molecule type" value="mRNA"/>
</dbReference>
<dbReference type="Pfam" id="PF14941">
    <property type="entry name" value="OAF_N"/>
    <property type="match status" value="1"/>
</dbReference>
<dbReference type="AlphaFoldDB" id="V9KLD9"/>
<evidence type="ECO:0000259" key="4">
    <source>
        <dbReference type="Pfam" id="PF14941"/>
    </source>
</evidence>
<feature type="domain" description="Out at first C-terminal" evidence="5">
    <location>
        <begin position="204"/>
        <end position="272"/>
    </location>
</feature>
<evidence type="ECO:0000259" key="5">
    <source>
        <dbReference type="Pfam" id="PF22873"/>
    </source>
</evidence>
<dbReference type="PANTHER" id="PTHR13423">
    <property type="entry name" value="OUT AT FIRST"/>
    <property type="match status" value="1"/>
</dbReference>
<keyword evidence="3" id="KW-0732">Signal</keyword>
<evidence type="ECO:0000313" key="6">
    <source>
        <dbReference type="EMBL" id="AFO98787.1"/>
    </source>
</evidence>
<evidence type="ECO:0000256" key="3">
    <source>
        <dbReference type="SAM" id="SignalP"/>
    </source>
</evidence>
<dbReference type="PANTHER" id="PTHR13423:SF2">
    <property type="entry name" value="OUT AT FIRST PROTEIN HOMOLOG"/>
    <property type="match status" value="1"/>
</dbReference>
<feature type="signal peptide" evidence="3">
    <location>
        <begin position="1"/>
        <end position="17"/>
    </location>
</feature>
<evidence type="ECO:0000256" key="2">
    <source>
        <dbReference type="ARBA" id="ARBA00021639"/>
    </source>
</evidence>
<comment type="similarity">
    <text evidence="1">Belongs to the OAF family.</text>
</comment>
<dbReference type="KEGG" id="cmk:103191056"/>